<evidence type="ECO:0000256" key="3">
    <source>
        <dbReference type="ARBA" id="ARBA00022729"/>
    </source>
</evidence>
<sequence length="314" mass="35270">MRTFLLALLIAAFPAAAQQQELSAKAWLEHMSEGLKQQQFKVSLIHLQADHIRPLVYLHGKVDEKEVAFLEHLNGPPKNAVRVGNTVTFLEHDQPAYSVLASRIQGVWPAAFSDEISKLERGYEFVLGGRSRIAGRPGQMIRIIPKDSTRYSHQVWVDMESFLPLRYDLITDEKQLVEQIMAVELIVLQAPPALLQEAAEQEWPAVINTAERADGQNWKFSWLPEGFEVMVRDHHRLIGSQEAVEYVALTDGLVNVSVYVARASETPLPEELITRSGLSLVTENRGNAEIVVMGKLPPETLKRIADSLRLDSQP</sequence>
<dbReference type="PIRSF" id="PIRSF005427">
    <property type="entry name" value="RseB"/>
    <property type="match status" value="1"/>
</dbReference>
<evidence type="ECO:0000313" key="9">
    <source>
        <dbReference type="Proteomes" id="UP001202831"/>
    </source>
</evidence>
<dbReference type="RefSeq" id="WP_249248183.1">
    <property type="nucleotide sequence ID" value="NZ_JAKIKT010000002.1"/>
</dbReference>
<organism evidence="8 9">
    <name type="scientific">Shewanella corallii</name>
    <dbReference type="NCBI Taxonomy" id="560080"/>
    <lineage>
        <taxon>Bacteria</taxon>
        <taxon>Pseudomonadati</taxon>
        <taxon>Pseudomonadota</taxon>
        <taxon>Gammaproteobacteria</taxon>
        <taxon>Alteromonadales</taxon>
        <taxon>Shewanellaceae</taxon>
        <taxon>Shewanella</taxon>
    </lineage>
</organism>
<accession>A0ABT0N4Q1</accession>
<evidence type="ECO:0000256" key="1">
    <source>
        <dbReference type="ARBA" id="ARBA00004418"/>
    </source>
</evidence>
<feature type="domain" description="MucB/RseB N-terminal" evidence="6">
    <location>
        <begin position="23"/>
        <end position="205"/>
    </location>
</feature>
<dbReference type="InterPro" id="IPR038484">
    <property type="entry name" value="MucB/RseB_C_sf"/>
</dbReference>
<feature type="chain" id="PRO_5045172313" evidence="5">
    <location>
        <begin position="18"/>
        <end position="314"/>
    </location>
</feature>
<comment type="caution">
    <text evidence="8">The sequence shown here is derived from an EMBL/GenBank/DDBJ whole genome shotgun (WGS) entry which is preliminary data.</text>
</comment>
<proteinExistence type="inferred from homology"/>
<feature type="domain" description="MucB/RseB C-terminal" evidence="7">
    <location>
        <begin position="214"/>
        <end position="308"/>
    </location>
</feature>
<gene>
    <name evidence="8" type="ORF">L2725_06345</name>
</gene>
<feature type="signal peptide" evidence="5">
    <location>
        <begin position="1"/>
        <end position="17"/>
    </location>
</feature>
<dbReference type="Proteomes" id="UP001202831">
    <property type="component" value="Unassembled WGS sequence"/>
</dbReference>
<comment type="similarity">
    <text evidence="2">Belongs to the RseB family.</text>
</comment>
<dbReference type="Gene3D" id="3.30.200.100">
    <property type="entry name" value="MucB/RseB, C-terminal domain"/>
    <property type="match status" value="1"/>
</dbReference>
<comment type="subcellular location">
    <subcellularLocation>
        <location evidence="1">Periplasm</location>
    </subcellularLocation>
</comment>
<reference evidence="8 9" key="1">
    <citation type="submission" date="2022-01" db="EMBL/GenBank/DDBJ databases">
        <title>Whole genome-based taxonomy of the Shewanellaceae.</title>
        <authorList>
            <person name="Martin-Rodriguez A.J."/>
        </authorList>
    </citation>
    <scope>NUCLEOTIDE SEQUENCE [LARGE SCALE GENOMIC DNA]</scope>
    <source>
        <strain evidence="8 9">DSM 21332</strain>
    </source>
</reference>
<dbReference type="InterPro" id="IPR005588">
    <property type="entry name" value="MucB_RseB"/>
</dbReference>
<keyword evidence="9" id="KW-1185">Reference proteome</keyword>
<evidence type="ECO:0000313" key="8">
    <source>
        <dbReference type="EMBL" id="MCL2913407.1"/>
    </source>
</evidence>
<dbReference type="CDD" id="cd16327">
    <property type="entry name" value="RseB"/>
    <property type="match status" value="1"/>
</dbReference>
<evidence type="ECO:0000256" key="5">
    <source>
        <dbReference type="SAM" id="SignalP"/>
    </source>
</evidence>
<dbReference type="Gene3D" id="2.50.20.10">
    <property type="entry name" value="Lipoprotein localisation LolA/LolB/LppX"/>
    <property type="match status" value="1"/>
</dbReference>
<protein>
    <submittedName>
        <fullName evidence="8">MucB/RseB C-terminal domain-containing protein</fullName>
    </submittedName>
</protein>
<dbReference type="Pfam" id="PF03888">
    <property type="entry name" value="MucB_RseB"/>
    <property type="match status" value="1"/>
</dbReference>
<evidence type="ECO:0000256" key="4">
    <source>
        <dbReference type="ARBA" id="ARBA00022764"/>
    </source>
</evidence>
<dbReference type="EMBL" id="JAKIKT010000002">
    <property type="protein sequence ID" value="MCL2913407.1"/>
    <property type="molecule type" value="Genomic_DNA"/>
</dbReference>
<evidence type="ECO:0000256" key="2">
    <source>
        <dbReference type="ARBA" id="ARBA00008150"/>
    </source>
</evidence>
<evidence type="ECO:0000259" key="7">
    <source>
        <dbReference type="Pfam" id="PF17188"/>
    </source>
</evidence>
<dbReference type="InterPro" id="IPR033436">
    <property type="entry name" value="MucB/RseB_C"/>
</dbReference>
<dbReference type="PANTHER" id="PTHR38782">
    <property type="match status" value="1"/>
</dbReference>
<evidence type="ECO:0000259" key="6">
    <source>
        <dbReference type="Pfam" id="PF03888"/>
    </source>
</evidence>
<dbReference type="Pfam" id="PF17188">
    <property type="entry name" value="MucB_RseB_C"/>
    <property type="match status" value="1"/>
</dbReference>
<keyword evidence="3 5" id="KW-0732">Signal</keyword>
<dbReference type="InterPro" id="IPR033434">
    <property type="entry name" value="MucB/RseB_N"/>
</dbReference>
<name>A0ABT0N4Q1_9GAMM</name>
<keyword evidence="4" id="KW-0574">Periplasm</keyword>
<dbReference type="PANTHER" id="PTHR38782:SF1">
    <property type="entry name" value="SIGMA-E FACTOR REGULATORY PROTEIN RSEB"/>
    <property type="match status" value="1"/>
</dbReference>